<dbReference type="EMBL" id="FOHX01000029">
    <property type="protein sequence ID" value="SEU47495.1"/>
    <property type="molecule type" value="Genomic_DNA"/>
</dbReference>
<organism evidence="1 2">
    <name type="scientific">Nonomuraea wenchangensis</name>
    <dbReference type="NCBI Taxonomy" id="568860"/>
    <lineage>
        <taxon>Bacteria</taxon>
        <taxon>Bacillati</taxon>
        <taxon>Actinomycetota</taxon>
        <taxon>Actinomycetes</taxon>
        <taxon>Streptosporangiales</taxon>
        <taxon>Streptosporangiaceae</taxon>
        <taxon>Nonomuraea</taxon>
    </lineage>
</organism>
<accession>A0A1I0LUZ6</accession>
<evidence type="ECO:0000313" key="2">
    <source>
        <dbReference type="Proteomes" id="UP000199361"/>
    </source>
</evidence>
<proteinExistence type="predicted"/>
<reference evidence="1 2" key="1">
    <citation type="submission" date="2016-10" db="EMBL/GenBank/DDBJ databases">
        <authorList>
            <person name="de Groot N.N."/>
        </authorList>
    </citation>
    <scope>NUCLEOTIDE SEQUENCE [LARGE SCALE GENOMIC DNA]</scope>
    <source>
        <strain evidence="1 2">CGMCC 4.5598</strain>
    </source>
</reference>
<name>A0A1I0LUZ6_9ACTN</name>
<protein>
    <submittedName>
        <fullName evidence="1">MerR HTH family regulatory protein</fullName>
    </submittedName>
</protein>
<dbReference type="AlphaFoldDB" id="A0A1I0LUZ6"/>
<gene>
    <name evidence="1" type="ORF">SAMN05421811_12932</name>
</gene>
<evidence type="ECO:0000313" key="1">
    <source>
        <dbReference type="EMBL" id="SEU47495.1"/>
    </source>
</evidence>
<dbReference type="Pfam" id="PF13591">
    <property type="entry name" value="MerR_2"/>
    <property type="match status" value="1"/>
</dbReference>
<dbReference type="Gene3D" id="1.10.1660.10">
    <property type="match status" value="1"/>
</dbReference>
<dbReference type="Proteomes" id="UP000199361">
    <property type="component" value="Unassembled WGS sequence"/>
</dbReference>
<sequence>MSYALVRQVRLDPDAYARATGLHPQVVGRLVALGLLEPVRDARGELCFMPAQVAAAARIQRLHEGLSINYAAIGVVIDLLDRIGELEAALRDRPTTTQGG</sequence>
<dbReference type="RefSeq" id="WP_091094257.1">
    <property type="nucleotide sequence ID" value="NZ_FOHX01000029.1"/>
</dbReference>
<dbReference type="STRING" id="568860.SAMN05421811_12932"/>
<dbReference type="OrthoDB" id="5526358at2"/>
<keyword evidence="2" id="KW-1185">Reference proteome</keyword>